<dbReference type="OrthoDB" id="5242213at2"/>
<evidence type="ECO:0000256" key="8">
    <source>
        <dbReference type="SAM" id="MobiDB-lite"/>
    </source>
</evidence>
<feature type="transmembrane region" description="Helical" evidence="7">
    <location>
        <begin position="108"/>
        <end position="130"/>
    </location>
</feature>
<dbReference type="GO" id="GO:0005886">
    <property type="term" value="C:plasma membrane"/>
    <property type="evidence" value="ECO:0007669"/>
    <property type="project" value="UniProtKB-SubCell"/>
</dbReference>
<reference evidence="10 11" key="1">
    <citation type="submission" date="2018-11" db="EMBL/GenBank/DDBJ databases">
        <title>Draft genome sequence of Gordonia sp. RS15-1S isolated from rice stems.</title>
        <authorList>
            <person name="Muangham S."/>
        </authorList>
    </citation>
    <scope>NUCLEOTIDE SEQUENCE [LARGE SCALE GENOMIC DNA]</scope>
    <source>
        <strain evidence="10 11">RS15-1S</strain>
    </source>
</reference>
<comment type="subcellular location">
    <subcellularLocation>
        <location evidence="1 7">Cell membrane</location>
        <topology evidence="1 7">Multi-pass membrane protein</topology>
    </subcellularLocation>
</comment>
<comment type="caution">
    <text evidence="10">The sequence shown here is derived from an EMBL/GenBank/DDBJ whole genome shotgun (WGS) entry which is preliminary data.</text>
</comment>
<dbReference type="EMBL" id="RKMH01000001">
    <property type="protein sequence ID" value="RPA66238.1"/>
    <property type="molecule type" value="Genomic_DNA"/>
</dbReference>
<evidence type="ECO:0000313" key="11">
    <source>
        <dbReference type="Proteomes" id="UP000267536"/>
    </source>
</evidence>
<feature type="domain" description="VTT" evidence="9">
    <location>
        <begin position="96"/>
        <end position="213"/>
    </location>
</feature>
<evidence type="ECO:0000313" key="10">
    <source>
        <dbReference type="EMBL" id="RPA66238.1"/>
    </source>
</evidence>
<accession>A0A3N4GZJ5</accession>
<keyword evidence="3 7" id="KW-1003">Cell membrane</keyword>
<feature type="compositionally biased region" description="Low complexity" evidence="8">
    <location>
        <begin position="9"/>
        <end position="27"/>
    </location>
</feature>
<dbReference type="PANTHER" id="PTHR12677:SF59">
    <property type="entry name" value="GOLGI APPARATUS MEMBRANE PROTEIN TVP38-RELATED"/>
    <property type="match status" value="1"/>
</dbReference>
<gene>
    <name evidence="10" type="ORF">EF294_01275</name>
</gene>
<feature type="transmembrane region" description="Helical" evidence="7">
    <location>
        <begin position="157"/>
        <end position="179"/>
    </location>
</feature>
<keyword evidence="4 7" id="KW-0812">Transmembrane</keyword>
<evidence type="ECO:0000256" key="1">
    <source>
        <dbReference type="ARBA" id="ARBA00004651"/>
    </source>
</evidence>
<dbReference type="Pfam" id="PF09335">
    <property type="entry name" value="VTT_dom"/>
    <property type="match status" value="1"/>
</dbReference>
<evidence type="ECO:0000256" key="3">
    <source>
        <dbReference type="ARBA" id="ARBA00022475"/>
    </source>
</evidence>
<keyword evidence="6 7" id="KW-0472">Membrane</keyword>
<feature type="transmembrane region" description="Helical" evidence="7">
    <location>
        <begin position="222"/>
        <end position="240"/>
    </location>
</feature>
<dbReference type="InterPro" id="IPR032816">
    <property type="entry name" value="VTT_dom"/>
</dbReference>
<feature type="region of interest" description="Disordered" evidence="8">
    <location>
        <begin position="1"/>
        <end position="36"/>
    </location>
</feature>
<evidence type="ECO:0000256" key="4">
    <source>
        <dbReference type="ARBA" id="ARBA00022692"/>
    </source>
</evidence>
<organism evidence="10 11">
    <name type="scientific">Gordonia oryzae</name>
    <dbReference type="NCBI Taxonomy" id="2487349"/>
    <lineage>
        <taxon>Bacteria</taxon>
        <taxon>Bacillati</taxon>
        <taxon>Actinomycetota</taxon>
        <taxon>Actinomycetes</taxon>
        <taxon>Mycobacteriales</taxon>
        <taxon>Gordoniaceae</taxon>
        <taxon>Gordonia</taxon>
    </lineage>
</organism>
<feature type="transmembrane region" description="Helical" evidence="7">
    <location>
        <begin position="191"/>
        <end position="210"/>
    </location>
</feature>
<protein>
    <recommendedName>
        <fullName evidence="7">TVP38/TMEM64 family membrane protein</fullName>
    </recommendedName>
</protein>
<name>A0A3N4GZJ5_9ACTN</name>
<dbReference type="PANTHER" id="PTHR12677">
    <property type="entry name" value="GOLGI APPARATUS MEMBRANE PROTEIN TVP38-RELATED"/>
    <property type="match status" value="1"/>
</dbReference>
<sequence length="253" mass="26654">MRDDRRGSGESLTPTSSEPPTSPGSPGRPRDAMTTQSRRRIGNAALGLVAVCAVLAASYLIPLPSVGSVRAWGETLGPAFVWVFFGAYVVCTALPIPRTIFTVMSGIFFGPVVGVIGAMISATLAAYLAFRVARGVGLSRIQPFLQRPVMRAIEHRLAARGWLAVGSLRLIPVCPFWLLNYCAGLSSVRTGPYLLASVTCMAPGTVAVVLLGDALTGQENPWLLGLSATFFAIGVIGLVVDVRAPLRSSTSQP</sequence>
<evidence type="ECO:0000256" key="2">
    <source>
        <dbReference type="ARBA" id="ARBA00008640"/>
    </source>
</evidence>
<proteinExistence type="inferred from homology"/>
<comment type="similarity">
    <text evidence="2 7">Belongs to the TVP38/TMEM64 family.</text>
</comment>
<evidence type="ECO:0000256" key="5">
    <source>
        <dbReference type="ARBA" id="ARBA00022989"/>
    </source>
</evidence>
<feature type="transmembrane region" description="Helical" evidence="7">
    <location>
        <begin position="41"/>
        <end position="61"/>
    </location>
</feature>
<evidence type="ECO:0000256" key="6">
    <source>
        <dbReference type="ARBA" id="ARBA00023136"/>
    </source>
</evidence>
<keyword evidence="11" id="KW-1185">Reference proteome</keyword>
<evidence type="ECO:0000256" key="7">
    <source>
        <dbReference type="RuleBase" id="RU366058"/>
    </source>
</evidence>
<dbReference type="InterPro" id="IPR015414">
    <property type="entry name" value="TMEM64"/>
</dbReference>
<dbReference type="AlphaFoldDB" id="A0A3N4GZJ5"/>
<evidence type="ECO:0000259" key="9">
    <source>
        <dbReference type="Pfam" id="PF09335"/>
    </source>
</evidence>
<feature type="transmembrane region" description="Helical" evidence="7">
    <location>
        <begin position="76"/>
        <end position="96"/>
    </location>
</feature>
<dbReference type="Proteomes" id="UP000267536">
    <property type="component" value="Unassembled WGS sequence"/>
</dbReference>
<keyword evidence="5 7" id="KW-1133">Transmembrane helix</keyword>